<organism evidence="1 2">
    <name type="scientific">Streptomyces phaeofaciens</name>
    <dbReference type="NCBI Taxonomy" id="68254"/>
    <lineage>
        <taxon>Bacteria</taxon>
        <taxon>Bacillati</taxon>
        <taxon>Actinomycetota</taxon>
        <taxon>Actinomycetes</taxon>
        <taxon>Kitasatosporales</taxon>
        <taxon>Streptomycetaceae</taxon>
        <taxon>Streptomyces</taxon>
    </lineage>
</organism>
<evidence type="ECO:0000313" key="2">
    <source>
        <dbReference type="Proteomes" id="UP000646776"/>
    </source>
</evidence>
<reference evidence="1" key="1">
    <citation type="journal article" date="2014" name="Int. J. Syst. Evol. Microbiol.">
        <title>Complete genome sequence of Corynebacterium casei LMG S-19264T (=DSM 44701T), isolated from a smear-ripened cheese.</title>
        <authorList>
            <consortium name="US DOE Joint Genome Institute (JGI-PGF)"/>
            <person name="Walter F."/>
            <person name="Albersmeier A."/>
            <person name="Kalinowski J."/>
            <person name="Ruckert C."/>
        </authorList>
    </citation>
    <scope>NUCLEOTIDE SEQUENCE</scope>
    <source>
        <strain evidence="1">JCM 4125</strain>
    </source>
</reference>
<sequence>MSFLLNPSFEEGSTGWSRVNVEHAVSYKILGGVGARSGENVLSVSTTEPSGSIAQDVNVPGGVASVSCFAWVRAKNNTQVEGTLALWQLSPSPQRGMPARFTVGPQWQLVTCTVGFSNIGASKRIRAEIYVGTVNQDLYVDSVNAF</sequence>
<evidence type="ECO:0000313" key="1">
    <source>
        <dbReference type="EMBL" id="GGT44721.1"/>
    </source>
</evidence>
<evidence type="ECO:0008006" key="3">
    <source>
        <dbReference type="Google" id="ProtNLM"/>
    </source>
</evidence>
<reference evidence="1" key="2">
    <citation type="submission" date="2020-09" db="EMBL/GenBank/DDBJ databases">
        <authorList>
            <person name="Sun Q."/>
            <person name="Ohkuma M."/>
        </authorList>
    </citation>
    <scope>NUCLEOTIDE SEQUENCE</scope>
    <source>
        <strain evidence="1">JCM 4125</strain>
    </source>
</reference>
<name>A0A918LS27_9ACTN</name>
<gene>
    <name evidence="1" type="ORF">GCM10010226_21650</name>
</gene>
<proteinExistence type="predicted"/>
<dbReference type="EMBL" id="BMSA01000004">
    <property type="protein sequence ID" value="GGT44721.1"/>
    <property type="molecule type" value="Genomic_DNA"/>
</dbReference>
<comment type="caution">
    <text evidence="1">The sequence shown here is derived from an EMBL/GenBank/DDBJ whole genome shotgun (WGS) entry which is preliminary data.</text>
</comment>
<dbReference type="RefSeq" id="WP_189710196.1">
    <property type="nucleotide sequence ID" value="NZ_BMSA01000004.1"/>
</dbReference>
<protein>
    <recommendedName>
        <fullName evidence="3">CBM-cenC domain-containing protein</fullName>
    </recommendedName>
</protein>
<accession>A0A918LS27</accession>
<dbReference type="AlphaFoldDB" id="A0A918LS27"/>
<keyword evidence="2" id="KW-1185">Reference proteome</keyword>
<dbReference type="Gene3D" id="2.60.120.260">
    <property type="entry name" value="Galactose-binding domain-like"/>
    <property type="match status" value="1"/>
</dbReference>
<dbReference type="Proteomes" id="UP000646776">
    <property type="component" value="Unassembled WGS sequence"/>
</dbReference>